<name>A0A2I6S4K8_9RHOO</name>
<dbReference type="Pfam" id="PF06580">
    <property type="entry name" value="His_kinase"/>
    <property type="match status" value="1"/>
</dbReference>
<dbReference type="InterPro" id="IPR010559">
    <property type="entry name" value="Sig_transdc_His_kin_internal"/>
</dbReference>
<evidence type="ECO:0000313" key="3">
    <source>
        <dbReference type="EMBL" id="AUN94167.1"/>
    </source>
</evidence>
<accession>A0A2I6S4K8</accession>
<keyword evidence="3" id="KW-0808">Transferase</keyword>
<dbReference type="SUPFAM" id="SSF55874">
    <property type="entry name" value="ATPase domain of HSP90 chaperone/DNA topoisomerase II/histidine kinase"/>
    <property type="match status" value="1"/>
</dbReference>
<dbReference type="PANTHER" id="PTHR34220:SF7">
    <property type="entry name" value="SENSOR HISTIDINE KINASE YPDA"/>
    <property type="match status" value="1"/>
</dbReference>
<evidence type="ECO:0000256" key="1">
    <source>
        <dbReference type="SAM" id="Phobius"/>
    </source>
</evidence>
<keyword evidence="1" id="KW-1133">Transmembrane helix</keyword>
<feature type="domain" description="Signal transduction histidine kinase internal region" evidence="2">
    <location>
        <begin position="140"/>
        <end position="218"/>
    </location>
</feature>
<protein>
    <submittedName>
        <fullName evidence="3">Sensor histidine kinase</fullName>
    </submittedName>
</protein>
<dbReference type="InterPro" id="IPR036890">
    <property type="entry name" value="HATPase_C_sf"/>
</dbReference>
<dbReference type="InterPro" id="IPR050640">
    <property type="entry name" value="Bact_2-comp_sensor_kinase"/>
</dbReference>
<feature type="transmembrane region" description="Helical" evidence="1">
    <location>
        <begin position="49"/>
        <end position="70"/>
    </location>
</feature>
<reference evidence="3 4" key="1">
    <citation type="submission" date="2018-01" db="EMBL/GenBank/DDBJ databases">
        <authorList>
            <person name="Fu G.-Y."/>
        </authorList>
    </citation>
    <scope>NUCLEOTIDE SEQUENCE [LARGE SCALE GENOMIC DNA]</scope>
    <source>
        <strain evidence="3 4">SY39</strain>
    </source>
</reference>
<keyword evidence="3" id="KW-0418">Kinase</keyword>
<dbReference type="OrthoDB" id="2514702at2"/>
<organism evidence="3 4">
    <name type="scientific">Pseudazoarcus pumilus</name>
    <dbReference type="NCBI Taxonomy" id="2067960"/>
    <lineage>
        <taxon>Bacteria</taxon>
        <taxon>Pseudomonadati</taxon>
        <taxon>Pseudomonadota</taxon>
        <taxon>Betaproteobacteria</taxon>
        <taxon>Rhodocyclales</taxon>
        <taxon>Zoogloeaceae</taxon>
        <taxon>Pseudazoarcus</taxon>
    </lineage>
</organism>
<keyword evidence="1" id="KW-0472">Membrane</keyword>
<sequence>MPGRPALRRHLPDLRNLGVLLRTLLLVNLLALLTALVQEPAPVRLFETFLALAARVELPLFVIVLLYFAAAPMLVRLPWVFGVALLGSATAIVVALLFPLLAMPGDALWRWLLWALAALGATLAYFDHRERSLTPALAEARLMALTARIRPHFLFNALNGVLGTIRSDPRRAERALEELAELFRALMREQHGLVALADELVLCRRYLDIESLRLGDRLQVDWEVGDGVEEARVPPLILQPLIENAIYHGVEHVADASRIGVRIARRGAELRIEVDNPRADAGEVRVGNRIALDNIRERLQLFFDLEASLEAGPRGGRFHVVIRLPYRRSSHGPESAPAHTHR</sequence>
<proteinExistence type="predicted"/>
<keyword evidence="4" id="KW-1185">Reference proteome</keyword>
<evidence type="ECO:0000313" key="4">
    <source>
        <dbReference type="Proteomes" id="UP000242205"/>
    </source>
</evidence>
<dbReference type="KEGG" id="atw:C0099_03955"/>
<dbReference type="Proteomes" id="UP000242205">
    <property type="component" value="Chromosome"/>
</dbReference>
<dbReference type="PANTHER" id="PTHR34220">
    <property type="entry name" value="SENSOR HISTIDINE KINASE YPDA"/>
    <property type="match status" value="1"/>
</dbReference>
<feature type="transmembrane region" description="Helical" evidence="1">
    <location>
        <begin position="20"/>
        <end position="37"/>
    </location>
</feature>
<dbReference type="EMBL" id="CP025682">
    <property type="protein sequence ID" value="AUN94167.1"/>
    <property type="molecule type" value="Genomic_DNA"/>
</dbReference>
<gene>
    <name evidence="3" type="ORF">C0099_03955</name>
</gene>
<dbReference type="Gene3D" id="3.30.565.10">
    <property type="entry name" value="Histidine kinase-like ATPase, C-terminal domain"/>
    <property type="match status" value="1"/>
</dbReference>
<feature type="transmembrane region" description="Helical" evidence="1">
    <location>
        <begin position="77"/>
        <end position="102"/>
    </location>
</feature>
<feature type="transmembrane region" description="Helical" evidence="1">
    <location>
        <begin position="108"/>
        <end position="126"/>
    </location>
</feature>
<keyword evidence="1" id="KW-0812">Transmembrane</keyword>
<dbReference type="AlphaFoldDB" id="A0A2I6S4K8"/>
<dbReference type="GO" id="GO:0016020">
    <property type="term" value="C:membrane"/>
    <property type="evidence" value="ECO:0007669"/>
    <property type="project" value="InterPro"/>
</dbReference>
<evidence type="ECO:0000259" key="2">
    <source>
        <dbReference type="Pfam" id="PF06580"/>
    </source>
</evidence>
<dbReference type="GO" id="GO:0000155">
    <property type="term" value="F:phosphorelay sensor kinase activity"/>
    <property type="evidence" value="ECO:0007669"/>
    <property type="project" value="InterPro"/>
</dbReference>